<evidence type="ECO:0000313" key="4">
    <source>
        <dbReference type="Proteomes" id="UP001603978"/>
    </source>
</evidence>
<comment type="caution">
    <text evidence="3">The sequence shown here is derived from an EMBL/GenBank/DDBJ whole genome shotgun (WGS) entry which is preliminary data.</text>
</comment>
<feature type="transmembrane region" description="Helical" evidence="2">
    <location>
        <begin position="409"/>
        <end position="427"/>
    </location>
</feature>
<gene>
    <name evidence="3" type="ORF">ACFLIM_38595</name>
</gene>
<dbReference type="EMBL" id="JBICRM010000033">
    <property type="protein sequence ID" value="MFG1709117.1"/>
    <property type="molecule type" value="Genomic_DNA"/>
</dbReference>
<keyword evidence="2" id="KW-0472">Membrane</keyword>
<evidence type="ECO:0000256" key="1">
    <source>
        <dbReference type="SAM" id="MobiDB-lite"/>
    </source>
</evidence>
<sequence>MSGSTGVMAPPRPGPTPAQRMPSPYSLPLHALRLAGKCALPLILWFSAGELLRWAILYAATELSHGSWWQARLVVTLVLVTLVILLSMTVVTGMFLSLRRALWETRARKQDGQADESFRVSLNRVAPAFAVIYLAWELYYRDAGDFYQMDMFHNLDDELYTPILNNIANGTDDKTTYGMGLVGLDWKVSLAAMAVTFGLRMLFGRLVEKGSGKFSGVAAAFAEFSFMFCGLNAIFTFTQLRLDWASHRSVVASTTDAWEHAKETVPGWEAFWGWVADIWPHVVDALAVPLTWLAIAVLVFGSSMDDTRRALRGTRLEQGVDRLEESHDVTQRAVDRMIGGFMERWVPVVNAFRITIKGGMALFGFTCLLYVGLHVGADYLDRGVRTLIGSDVPYMWLVVSRPVGFVKDLLLTCLTYCVLAAAFDIAATRARLRGEDITA</sequence>
<feature type="transmembrane region" description="Helical" evidence="2">
    <location>
        <begin position="186"/>
        <end position="203"/>
    </location>
</feature>
<keyword evidence="2" id="KW-1133">Transmembrane helix</keyword>
<feature type="transmembrane region" description="Helical" evidence="2">
    <location>
        <begin position="42"/>
        <end position="61"/>
    </location>
</feature>
<organism evidence="3 4">
    <name type="scientific">Nonomuraea marmarensis</name>
    <dbReference type="NCBI Taxonomy" id="3351344"/>
    <lineage>
        <taxon>Bacteria</taxon>
        <taxon>Bacillati</taxon>
        <taxon>Actinomycetota</taxon>
        <taxon>Actinomycetes</taxon>
        <taxon>Streptosporangiales</taxon>
        <taxon>Streptosporangiaceae</taxon>
        <taxon>Nonomuraea</taxon>
    </lineage>
</organism>
<feature type="transmembrane region" description="Helical" evidence="2">
    <location>
        <begin position="117"/>
        <end position="136"/>
    </location>
</feature>
<feature type="transmembrane region" description="Helical" evidence="2">
    <location>
        <begin position="278"/>
        <end position="300"/>
    </location>
</feature>
<keyword evidence="2" id="KW-0812">Transmembrane</keyword>
<keyword evidence="4" id="KW-1185">Reference proteome</keyword>
<dbReference type="RefSeq" id="WP_393173570.1">
    <property type="nucleotide sequence ID" value="NZ_JBICRM010000033.1"/>
</dbReference>
<feature type="transmembrane region" description="Helical" evidence="2">
    <location>
        <begin position="360"/>
        <end position="377"/>
    </location>
</feature>
<evidence type="ECO:0000313" key="3">
    <source>
        <dbReference type="EMBL" id="MFG1709117.1"/>
    </source>
</evidence>
<accession>A0ABW7ASA3</accession>
<name>A0ABW7ASA3_9ACTN</name>
<evidence type="ECO:0000256" key="2">
    <source>
        <dbReference type="SAM" id="Phobius"/>
    </source>
</evidence>
<protein>
    <submittedName>
        <fullName evidence="3">Uncharacterized protein</fullName>
    </submittedName>
</protein>
<proteinExistence type="predicted"/>
<feature type="transmembrane region" description="Helical" evidence="2">
    <location>
        <begin position="73"/>
        <end position="96"/>
    </location>
</feature>
<feature type="region of interest" description="Disordered" evidence="1">
    <location>
        <begin position="1"/>
        <end position="20"/>
    </location>
</feature>
<dbReference type="Proteomes" id="UP001603978">
    <property type="component" value="Unassembled WGS sequence"/>
</dbReference>
<feature type="transmembrane region" description="Helical" evidence="2">
    <location>
        <begin position="215"/>
        <end position="235"/>
    </location>
</feature>
<reference evidence="3 4" key="1">
    <citation type="submission" date="2024-10" db="EMBL/GenBank/DDBJ databases">
        <authorList>
            <person name="Topkara A.R."/>
            <person name="Saygin H."/>
        </authorList>
    </citation>
    <scope>NUCLEOTIDE SEQUENCE [LARGE SCALE GENOMIC DNA]</scope>
    <source>
        <strain evidence="3 4">M3C6</strain>
    </source>
</reference>